<keyword evidence="4" id="KW-1185">Reference proteome</keyword>
<dbReference type="InterPro" id="IPR007060">
    <property type="entry name" value="FtsL/DivIC"/>
</dbReference>
<reference evidence="3 4" key="1">
    <citation type="journal article" date="2015" name="Genome Announc.">
        <title>Expanding the biotechnology potential of lactobacilli through comparative genomics of 213 strains and associated genera.</title>
        <authorList>
            <person name="Sun Z."/>
            <person name="Harris H.M."/>
            <person name="McCann A."/>
            <person name="Guo C."/>
            <person name="Argimon S."/>
            <person name="Zhang W."/>
            <person name="Yang X."/>
            <person name="Jeffery I.B."/>
            <person name="Cooney J.C."/>
            <person name="Kagawa T.F."/>
            <person name="Liu W."/>
            <person name="Song Y."/>
            <person name="Salvetti E."/>
            <person name="Wrobel A."/>
            <person name="Rasinkangas P."/>
            <person name="Parkhill J."/>
            <person name="Rea M.C."/>
            <person name="O'Sullivan O."/>
            <person name="Ritari J."/>
            <person name="Douillard F.P."/>
            <person name="Paul Ross R."/>
            <person name="Yang R."/>
            <person name="Briner A.E."/>
            <person name="Felis G.E."/>
            <person name="de Vos W.M."/>
            <person name="Barrangou R."/>
            <person name="Klaenhammer T.R."/>
            <person name="Caufield P.W."/>
            <person name="Cui Y."/>
            <person name="Zhang H."/>
            <person name="O'Toole P.W."/>
        </authorList>
    </citation>
    <scope>NUCLEOTIDE SEQUENCE [LARGE SCALE GENOMIC DNA]</scope>
    <source>
        <strain evidence="3 4">DSM 19394</strain>
    </source>
</reference>
<dbReference type="PATRIC" id="fig|1423715.3.peg.968"/>
<dbReference type="PANTHER" id="PTHR40027:SF1">
    <property type="entry name" value="CELL DIVISION PROTEIN DIVIC"/>
    <property type="match status" value="1"/>
</dbReference>
<organism evidence="3 4">
    <name type="scientific">Levilactobacillus acidifarinae DSM 19394 = JCM 15949</name>
    <dbReference type="NCBI Taxonomy" id="1423715"/>
    <lineage>
        <taxon>Bacteria</taxon>
        <taxon>Bacillati</taxon>
        <taxon>Bacillota</taxon>
        <taxon>Bacilli</taxon>
        <taxon>Lactobacillales</taxon>
        <taxon>Lactobacillaceae</taxon>
        <taxon>Levilactobacillus</taxon>
    </lineage>
</organism>
<protein>
    <submittedName>
        <fullName evidence="3">Septum formation initiator</fullName>
    </submittedName>
</protein>
<accession>A0A0R1LIH7</accession>
<proteinExistence type="predicted"/>
<dbReference type="GO" id="GO:0051301">
    <property type="term" value="P:cell division"/>
    <property type="evidence" value="ECO:0007669"/>
    <property type="project" value="InterPro"/>
</dbReference>
<evidence type="ECO:0000313" key="4">
    <source>
        <dbReference type="Proteomes" id="UP000051955"/>
    </source>
</evidence>
<evidence type="ECO:0000313" key="3">
    <source>
        <dbReference type="EMBL" id="KRK95557.1"/>
    </source>
</evidence>
<keyword evidence="1" id="KW-0175">Coiled coil</keyword>
<dbReference type="PANTHER" id="PTHR40027">
    <property type="entry name" value="CELL DIVISION PROTEIN DIVIC"/>
    <property type="match status" value="1"/>
</dbReference>
<dbReference type="Proteomes" id="UP000051955">
    <property type="component" value="Unassembled WGS sequence"/>
</dbReference>
<sequence>MNEMADGKQPQTAKVQRLENEYTRRLARQQVAAKQPHHGLKRRRVRRMARILAIFAVFALILGIQLVRTNASLHHVNQQVTTSKQKLAQTKQTNAELKLEVKQLNNKDYLGQLIRSKYYYSKSGETIYSLPGDHASDVTAK</sequence>
<dbReference type="EMBL" id="AZDV01000007">
    <property type="protein sequence ID" value="KRK95557.1"/>
    <property type="molecule type" value="Genomic_DNA"/>
</dbReference>
<evidence type="ECO:0000256" key="1">
    <source>
        <dbReference type="SAM" id="Coils"/>
    </source>
</evidence>
<keyword evidence="2" id="KW-1133">Transmembrane helix</keyword>
<dbReference type="InterPro" id="IPR039076">
    <property type="entry name" value="DivIC"/>
</dbReference>
<evidence type="ECO:0000256" key="2">
    <source>
        <dbReference type="SAM" id="Phobius"/>
    </source>
</evidence>
<dbReference type="AlphaFoldDB" id="A0A0R1LIH7"/>
<keyword evidence="2" id="KW-0812">Transmembrane</keyword>
<comment type="caution">
    <text evidence="3">The sequence shown here is derived from an EMBL/GenBank/DDBJ whole genome shotgun (WGS) entry which is preliminary data.</text>
</comment>
<feature type="transmembrane region" description="Helical" evidence="2">
    <location>
        <begin position="48"/>
        <end position="67"/>
    </location>
</feature>
<feature type="coiled-coil region" evidence="1">
    <location>
        <begin position="80"/>
        <end position="107"/>
    </location>
</feature>
<keyword evidence="2" id="KW-0472">Membrane</keyword>
<dbReference type="STRING" id="1423715.FD25_GL000941"/>
<name>A0A0R1LIH7_9LACO</name>
<dbReference type="Pfam" id="PF04977">
    <property type="entry name" value="DivIC"/>
    <property type="match status" value="1"/>
</dbReference>
<gene>
    <name evidence="3" type="ORF">FD25_GL000941</name>
</gene>